<reference evidence="5" key="1">
    <citation type="submission" date="2016-06" db="EMBL/GenBank/DDBJ databases">
        <title>De novo assembly and RNA-Seq shows season-dependent expression and editing in black bear kidneys.</title>
        <authorList>
            <person name="Korstanje R."/>
            <person name="Srivastava A."/>
            <person name="Sarsani V.K."/>
            <person name="Sheehan S.M."/>
            <person name="Seger R.L."/>
            <person name="Barter M.E."/>
            <person name="Lindqvist C."/>
            <person name="Brody L.C."/>
            <person name="Mullikin J.C."/>
        </authorList>
    </citation>
    <scope>NUCLEOTIDE SEQUENCE [LARGE SCALE GENOMIC DNA]</scope>
</reference>
<evidence type="ECO:0000256" key="1">
    <source>
        <dbReference type="ARBA" id="ARBA00022690"/>
    </source>
</evidence>
<feature type="chain" id="PRO_5018980263" description="WAP domain-containing protein" evidence="2">
    <location>
        <begin position="23"/>
        <end position="111"/>
    </location>
</feature>
<dbReference type="InterPro" id="IPR008197">
    <property type="entry name" value="WAP_dom"/>
</dbReference>
<organism evidence="4 5">
    <name type="scientific">Ursus americanus</name>
    <name type="common">American black bear</name>
    <name type="synonym">Euarctos americanus</name>
    <dbReference type="NCBI Taxonomy" id="9643"/>
    <lineage>
        <taxon>Eukaryota</taxon>
        <taxon>Metazoa</taxon>
        <taxon>Chordata</taxon>
        <taxon>Craniata</taxon>
        <taxon>Vertebrata</taxon>
        <taxon>Euteleostomi</taxon>
        <taxon>Mammalia</taxon>
        <taxon>Eutheria</taxon>
        <taxon>Laurasiatheria</taxon>
        <taxon>Carnivora</taxon>
        <taxon>Caniformia</taxon>
        <taxon>Ursidae</taxon>
        <taxon>Ursus</taxon>
    </lineage>
</organism>
<dbReference type="PRINTS" id="PR00003">
    <property type="entry name" value="4DISULPHCORE"/>
</dbReference>
<dbReference type="GO" id="GO:0005615">
    <property type="term" value="C:extracellular space"/>
    <property type="evidence" value="ECO:0007669"/>
    <property type="project" value="TreeGrafter"/>
</dbReference>
<reference evidence="4" key="2">
    <citation type="submission" date="2025-08" db="UniProtKB">
        <authorList>
            <consortium name="Ensembl"/>
        </authorList>
    </citation>
    <scope>IDENTIFICATION</scope>
</reference>
<dbReference type="InterPro" id="IPR050514">
    <property type="entry name" value="WAP_four-disulfide_core"/>
</dbReference>
<dbReference type="AlphaFoldDB" id="A0A452R1F6"/>
<accession>A0A452R1F6</accession>
<dbReference type="Proteomes" id="UP000291022">
    <property type="component" value="Unassembled WGS sequence"/>
</dbReference>
<dbReference type="PANTHER" id="PTHR19441">
    <property type="entry name" value="WHEY ACDIC PROTEIN WAP"/>
    <property type="match status" value="1"/>
</dbReference>
<dbReference type="SUPFAM" id="SSF57256">
    <property type="entry name" value="Elafin-like"/>
    <property type="match status" value="1"/>
</dbReference>
<dbReference type="Gene3D" id="4.10.75.10">
    <property type="entry name" value="Elafin-like"/>
    <property type="match status" value="1"/>
</dbReference>
<dbReference type="GO" id="GO:0004867">
    <property type="term" value="F:serine-type endopeptidase inhibitor activity"/>
    <property type="evidence" value="ECO:0007669"/>
    <property type="project" value="TreeGrafter"/>
</dbReference>
<name>A0A452R1F6_URSAM</name>
<dbReference type="InterPro" id="IPR036645">
    <property type="entry name" value="Elafin-like_sf"/>
</dbReference>
<dbReference type="PANTHER" id="PTHR19441:SF91">
    <property type="entry name" value="WAP DOMAIN-CONTAINING PROTEIN"/>
    <property type="match status" value="1"/>
</dbReference>
<dbReference type="SMART" id="SM00217">
    <property type="entry name" value="WAP"/>
    <property type="match status" value="1"/>
</dbReference>
<keyword evidence="5" id="KW-1185">Reference proteome</keyword>
<dbReference type="PROSITE" id="PS51390">
    <property type="entry name" value="WAP"/>
    <property type="match status" value="1"/>
</dbReference>
<dbReference type="STRING" id="9643.ENSUAMP00000012038"/>
<dbReference type="Pfam" id="PF00095">
    <property type="entry name" value="WAP"/>
    <property type="match status" value="1"/>
</dbReference>
<dbReference type="Ensembl" id="ENSUAMT00000013532.1">
    <property type="protein sequence ID" value="ENSUAMP00000012038.1"/>
    <property type="gene ID" value="ENSUAMG00000009769.1"/>
</dbReference>
<keyword evidence="2" id="KW-0732">Signal</keyword>
<feature type="signal peptide" evidence="2">
    <location>
        <begin position="1"/>
        <end position="22"/>
    </location>
</feature>
<dbReference type="CDD" id="cd00199">
    <property type="entry name" value="WAP"/>
    <property type="match status" value="1"/>
</dbReference>
<evidence type="ECO:0000256" key="2">
    <source>
        <dbReference type="SAM" id="SignalP"/>
    </source>
</evidence>
<keyword evidence="1" id="KW-0646">Protease inhibitor</keyword>
<evidence type="ECO:0000313" key="5">
    <source>
        <dbReference type="Proteomes" id="UP000291022"/>
    </source>
</evidence>
<dbReference type="GO" id="GO:0045087">
    <property type="term" value="P:innate immune response"/>
    <property type="evidence" value="ECO:0007669"/>
    <property type="project" value="TreeGrafter"/>
</dbReference>
<reference evidence="4" key="3">
    <citation type="submission" date="2025-09" db="UniProtKB">
        <authorList>
            <consortium name="Ensembl"/>
        </authorList>
    </citation>
    <scope>IDENTIFICATION</scope>
</reference>
<evidence type="ECO:0000259" key="3">
    <source>
        <dbReference type="PROSITE" id="PS51390"/>
    </source>
</evidence>
<dbReference type="OMA" id="CAWRPPF"/>
<sequence length="111" mass="11708">MKTGAVFVLAAFITVGMELACAWRPPFRERPGVCPEVPKGVFGICAEMCSGDQSCPRGMKCCSNGCGHVCQYAVPPVSMNQSRAVQGDGQLPSGLCWADRCSHVHGTQTSG</sequence>
<dbReference type="FunFam" id="4.10.75.10:FF:000001">
    <property type="entry name" value="Anosmin 1"/>
    <property type="match status" value="1"/>
</dbReference>
<proteinExistence type="predicted"/>
<protein>
    <recommendedName>
        <fullName evidence="3">WAP domain-containing protein</fullName>
    </recommendedName>
</protein>
<dbReference type="GeneTree" id="ENSGT00530000064879"/>
<dbReference type="GO" id="GO:0019731">
    <property type="term" value="P:antibacterial humoral response"/>
    <property type="evidence" value="ECO:0007669"/>
    <property type="project" value="TreeGrafter"/>
</dbReference>
<feature type="domain" description="WAP" evidence="3">
    <location>
        <begin position="27"/>
        <end position="74"/>
    </location>
</feature>
<evidence type="ECO:0000313" key="4">
    <source>
        <dbReference type="Ensembl" id="ENSUAMP00000012038.1"/>
    </source>
</evidence>